<gene>
    <name evidence="7" type="ORF">FSB73_05990</name>
</gene>
<dbReference type="RefSeq" id="WP_146780569.1">
    <property type="nucleotide sequence ID" value="NZ_CP042434.1"/>
</dbReference>
<dbReference type="PROSITE" id="PS01124">
    <property type="entry name" value="HTH_ARAC_FAMILY_2"/>
    <property type="match status" value="1"/>
</dbReference>
<dbReference type="GO" id="GO:0043565">
    <property type="term" value="F:sequence-specific DNA binding"/>
    <property type="evidence" value="ECO:0007669"/>
    <property type="project" value="InterPro"/>
</dbReference>
<evidence type="ECO:0000256" key="1">
    <source>
        <dbReference type="ARBA" id="ARBA00023015"/>
    </source>
</evidence>
<name>A0A5B8VK03_9BACT</name>
<dbReference type="Pfam" id="PF12833">
    <property type="entry name" value="HTH_18"/>
    <property type="match status" value="1"/>
</dbReference>
<keyword evidence="2" id="KW-0238">DNA-binding</keyword>
<dbReference type="PANTHER" id="PTHR43280:SF34">
    <property type="entry name" value="ARAC-FAMILY TRANSCRIPTIONAL REGULATOR"/>
    <property type="match status" value="1"/>
</dbReference>
<dbReference type="Gene3D" id="1.10.10.60">
    <property type="entry name" value="Homeodomain-like"/>
    <property type="match status" value="2"/>
</dbReference>
<dbReference type="SUPFAM" id="SSF46689">
    <property type="entry name" value="Homeodomain-like"/>
    <property type="match status" value="1"/>
</dbReference>
<dbReference type="Gene3D" id="1.25.40.10">
    <property type="entry name" value="Tetratricopeptide repeat domain"/>
    <property type="match status" value="1"/>
</dbReference>
<evidence type="ECO:0000256" key="2">
    <source>
        <dbReference type="ARBA" id="ARBA00023125"/>
    </source>
</evidence>
<dbReference type="InterPro" id="IPR009057">
    <property type="entry name" value="Homeodomain-like_sf"/>
</dbReference>
<dbReference type="Proteomes" id="UP000321291">
    <property type="component" value="Chromosome"/>
</dbReference>
<keyword evidence="4" id="KW-1133">Transmembrane helix</keyword>
<evidence type="ECO:0000256" key="3">
    <source>
        <dbReference type="ARBA" id="ARBA00023163"/>
    </source>
</evidence>
<evidence type="ECO:0000313" key="7">
    <source>
        <dbReference type="EMBL" id="QEC71295.1"/>
    </source>
</evidence>
<feature type="signal peptide" evidence="5">
    <location>
        <begin position="1"/>
        <end position="19"/>
    </location>
</feature>
<dbReference type="SMART" id="SM00342">
    <property type="entry name" value="HTH_ARAC"/>
    <property type="match status" value="1"/>
</dbReference>
<evidence type="ECO:0000313" key="8">
    <source>
        <dbReference type="Proteomes" id="UP000321291"/>
    </source>
</evidence>
<keyword evidence="8" id="KW-1185">Reference proteome</keyword>
<keyword evidence="5" id="KW-0732">Signal</keyword>
<protein>
    <submittedName>
        <fullName evidence="7">Helix-turn-helix transcriptional regulator</fullName>
    </submittedName>
</protein>
<feature type="transmembrane region" description="Helical" evidence="4">
    <location>
        <begin position="355"/>
        <end position="374"/>
    </location>
</feature>
<keyword evidence="4" id="KW-0812">Transmembrane</keyword>
<dbReference type="InterPro" id="IPR011990">
    <property type="entry name" value="TPR-like_helical_dom_sf"/>
</dbReference>
<dbReference type="KEGG" id="agi:FSB73_05990"/>
<sequence>MKRILLLWGLILFSVSVYSQNATSLTKAVRKIHLELITTDNSDRAITDSKLVALNNLYYQSIKQGYQLGIEICGIDLMKQYNRKGAHQKIIEIGQQVIASAKTFRNSTTATEVHRMMGLAYSDLGFYAKALEEYHLSIDAISQVKTVDFRHYLRAIAYENITSYFEVTTQHLDSMEYYYRKSIEEAKLISDTSTRLPSNYKFNAILYPHKDLADYYLNICKPPQPQKAQREIEIALKMNEGSHGKVMISNKIAFLSTLCQCLFNQKAYEKTISYGRQGLDLESTAPSPYDRVKIYEMLAKSYLALNNQEGSSKYMNLYTDLKDSLQTSEKMQASAAVNQLLTSASKTHARTSRQIILWALGVLFCIILIVYIIWQTDSRSLHKKYAYLLQQLREEKHAGEQKKLAFDPTGAQITDASNLLQDDLPNDAISDINGREISELSSTDKAGNSGISDETLSRLQLKLEKFERSQKYLKPDINLAYLSHYLGTNPTYLTELLKVQRGTTYRNYINGLRIDYIKKKLYEDPIYREYKITHLAAECGFASRQVFISVFKKHTGMPPSFYINRLKSEKDLN</sequence>
<dbReference type="InterPro" id="IPR018060">
    <property type="entry name" value="HTH_AraC"/>
</dbReference>
<reference evidence="7 8" key="1">
    <citation type="journal article" date="2017" name="Int. J. Syst. Evol. Microbiol.">
        <title>Arachidicoccus ginsenosidivorans sp. nov., with ginsenoside-converting activity isolated from ginseng cultivating soil.</title>
        <authorList>
            <person name="Siddiqi M.Z."/>
            <person name="Aslam Z."/>
            <person name="Im W.T."/>
        </authorList>
    </citation>
    <scope>NUCLEOTIDE SEQUENCE [LARGE SCALE GENOMIC DNA]</scope>
    <source>
        <strain evidence="7 8">Gsoil 809</strain>
    </source>
</reference>
<proteinExistence type="predicted"/>
<evidence type="ECO:0000259" key="6">
    <source>
        <dbReference type="PROSITE" id="PS01124"/>
    </source>
</evidence>
<feature type="chain" id="PRO_5022850856" evidence="5">
    <location>
        <begin position="20"/>
        <end position="573"/>
    </location>
</feature>
<keyword evidence="4" id="KW-0472">Membrane</keyword>
<dbReference type="OrthoDB" id="5295174at2"/>
<dbReference type="GO" id="GO:0003700">
    <property type="term" value="F:DNA-binding transcription factor activity"/>
    <property type="evidence" value="ECO:0007669"/>
    <property type="project" value="InterPro"/>
</dbReference>
<dbReference type="AlphaFoldDB" id="A0A5B8VK03"/>
<evidence type="ECO:0000256" key="5">
    <source>
        <dbReference type="SAM" id="SignalP"/>
    </source>
</evidence>
<dbReference type="SUPFAM" id="SSF48452">
    <property type="entry name" value="TPR-like"/>
    <property type="match status" value="1"/>
</dbReference>
<dbReference type="EMBL" id="CP042434">
    <property type="protein sequence ID" value="QEC71295.1"/>
    <property type="molecule type" value="Genomic_DNA"/>
</dbReference>
<accession>A0A5B8VK03</accession>
<dbReference type="PANTHER" id="PTHR43280">
    <property type="entry name" value="ARAC-FAMILY TRANSCRIPTIONAL REGULATOR"/>
    <property type="match status" value="1"/>
</dbReference>
<feature type="domain" description="HTH araC/xylS-type" evidence="6">
    <location>
        <begin position="453"/>
        <end position="565"/>
    </location>
</feature>
<keyword evidence="1" id="KW-0805">Transcription regulation</keyword>
<keyword evidence="3" id="KW-0804">Transcription</keyword>
<evidence type="ECO:0000256" key="4">
    <source>
        <dbReference type="SAM" id="Phobius"/>
    </source>
</evidence>
<organism evidence="7 8">
    <name type="scientific">Arachidicoccus ginsenosidivorans</name>
    <dbReference type="NCBI Taxonomy" id="496057"/>
    <lineage>
        <taxon>Bacteria</taxon>
        <taxon>Pseudomonadati</taxon>
        <taxon>Bacteroidota</taxon>
        <taxon>Chitinophagia</taxon>
        <taxon>Chitinophagales</taxon>
        <taxon>Chitinophagaceae</taxon>
        <taxon>Arachidicoccus</taxon>
    </lineage>
</organism>